<keyword evidence="2" id="KW-0472">Membrane</keyword>
<dbReference type="GeneID" id="9687057"/>
<sequence>MPRAEGDPPLDASQVVPNIIPDEPAGKAGRDVSSAAASTSKRESDNAKVADTDECAKPESVGKRMKSAFKKMSKGEKAATIILSIPFLPFLAAVAPIVACVACTETDNTQYYVDLTPEERAQNDEVQLGAIPFTKTGERRRKDANVGAKGLGRRRTPRRKSGSLPSPAANEVWEASKRDGSGSNTPRSSRDVSYRDGASGSRPRSREGSLRGGSGILKNGATNSPIAASAANPLATLPLQRDETPAKKSLFAGESAAEDDARARGDASS</sequence>
<evidence type="ECO:0000256" key="2">
    <source>
        <dbReference type="SAM" id="Phobius"/>
    </source>
</evidence>
<evidence type="ECO:0000313" key="4">
    <source>
        <dbReference type="Proteomes" id="UP000001876"/>
    </source>
</evidence>
<feature type="compositionally biased region" description="Basic residues" evidence="1">
    <location>
        <begin position="151"/>
        <end position="161"/>
    </location>
</feature>
<feature type="region of interest" description="Disordered" evidence="1">
    <location>
        <begin position="1"/>
        <end position="63"/>
    </location>
</feature>
<protein>
    <submittedName>
        <fullName evidence="3">Predicted protein</fullName>
    </submittedName>
</protein>
<keyword evidence="2" id="KW-0812">Transmembrane</keyword>
<evidence type="ECO:0000313" key="3">
    <source>
        <dbReference type="EMBL" id="EEH54008.1"/>
    </source>
</evidence>
<dbReference type="Proteomes" id="UP000001876">
    <property type="component" value="Unassembled WGS sequence"/>
</dbReference>
<dbReference type="EMBL" id="GG663744">
    <property type="protein sequence ID" value="EEH54008.1"/>
    <property type="molecule type" value="Genomic_DNA"/>
</dbReference>
<organism evidence="4">
    <name type="scientific">Micromonas pusilla (strain CCMP1545)</name>
    <name type="common">Picoplanktonic green alga</name>
    <dbReference type="NCBI Taxonomy" id="564608"/>
    <lineage>
        <taxon>Eukaryota</taxon>
        <taxon>Viridiplantae</taxon>
        <taxon>Chlorophyta</taxon>
        <taxon>Mamiellophyceae</taxon>
        <taxon>Mamiellales</taxon>
        <taxon>Mamiellaceae</taxon>
        <taxon>Micromonas</taxon>
    </lineage>
</organism>
<feature type="compositionally biased region" description="Basic and acidic residues" evidence="1">
    <location>
        <begin position="40"/>
        <end position="62"/>
    </location>
</feature>
<feature type="compositionally biased region" description="Basic and acidic residues" evidence="1">
    <location>
        <begin position="259"/>
        <end position="269"/>
    </location>
</feature>
<dbReference type="RefSeq" id="XP_003061378.1">
    <property type="nucleotide sequence ID" value="XM_003061332.1"/>
</dbReference>
<gene>
    <name evidence="3" type="ORF">MICPUCDRAFT_41522</name>
</gene>
<accession>C1N0D9</accession>
<evidence type="ECO:0000256" key="1">
    <source>
        <dbReference type="SAM" id="MobiDB-lite"/>
    </source>
</evidence>
<reference evidence="3 4" key="1">
    <citation type="journal article" date="2009" name="Science">
        <title>Green evolution and dynamic adaptations revealed by genomes of the marine picoeukaryotes Micromonas.</title>
        <authorList>
            <person name="Worden A.Z."/>
            <person name="Lee J.H."/>
            <person name="Mock T."/>
            <person name="Rouze P."/>
            <person name="Simmons M.P."/>
            <person name="Aerts A.L."/>
            <person name="Allen A.E."/>
            <person name="Cuvelier M.L."/>
            <person name="Derelle E."/>
            <person name="Everett M.V."/>
            <person name="Foulon E."/>
            <person name="Grimwood J."/>
            <person name="Gundlach H."/>
            <person name="Henrissat B."/>
            <person name="Napoli C."/>
            <person name="McDonald S.M."/>
            <person name="Parker M.S."/>
            <person name="Rombauts S."/>
            <person name="Salamov A."/>
            <person name="Von Dassow P."/>
            <person name="Badger J.H."/>
            <person name="Coutinho P.M."/>
            <person name="Demir E."/>
            <person name="Dubchak I."/>
            <person name="Gentemann C."/>
            <person name="Eikrem W."/>
            <person name="Gready J.E."/>
            <person name="John U."/>
            <person name="Lanier W."/>
            <person name="Lindquist E.A."/>
            <person name="Lucas S."/>
            <person name="Mayer K.F."/>
            <person name="Moreau H."/>
            <person name="Not F."/>
            <person name="Otillar R."/>
            <person name="Panaud O."/>
            <person name="Pangilinan J."/>
            <person name="Paulsen I."/>
            <person name="Piegu B."/>
            <person name="Poliakov A."/>
            <person name="Robbens S."/>
            <person name="Schmutz J."/>
            <person name="Toulza E."/>
            <person name="Wyss T."/>
            <person name="Zelensky A."/>
            <person name="Zhou K."/>
            <person name="Armbrust E.V."/>
            <person name="Bhattacharya D."/>
            <person name="Goodenough U.W."/>
            <person name="Van de Peer Y."/>
            <person name="Grigoriev I.V."/>
        </authorList>
    </citation>
    <scope>NUCLEOTIDE SEQUENCE [LARGE SCALE GENOMIC DNA]</scope>
    <source>
        <strain evidence="3 4">CCMP1545</strain>
    </source>
</reference>
<feature type="region of interest" description="Disordered" evidence="1">
    <location>
        <begin position="124"/>
        <end position="269"/>
    </location>
</feature>
<proteinExistence type="predicted"/>
<dbReference type="KEGG" id="mpp:MICPUCDRAFT_41522"/>
<dbReference type="AlphaFoldDB" id="C1N0D9"/>
<name>C1N0D9_MICPC</name>
<feature type="transmembrane region" description="Helical" evidence="2">
    <location>
        <begin position="78"/>
        <end position="99"/>
    </location>
</feature>
<keyword evidence="4" id="KW-1185">Reference proteome</keyword>
<keyword evidence="2" id="KW-1133">Transmembrane helix</keyword>